<dbReference type="InterPro" id="IPR048278">
    <property type="entry name" value="PFN"/>
</dbReference>
<accession>A0A1I8GP80</accession>
<name>A0A1I8GP80_9PLAT</name>
<keyword evidence="1" id="KW-1185">Reference proteome</keyword>
<sequence length="187" mass="20503">MNVDQFLLNRIRVAEAAAAGGATAAAVAEERRRQLPYWRCDVATLAERSRAPVGLWDWPDYLAVILVGPGLCSAGVIVELSDLRLLASLGVEPEPAKWELEELLSGIRRRGFRRKPITLCGREWRVDLADGHTGIKCSGGELGRPEGFTAARSRSKLIIGWHSAEQDAALCNLAVCNLADFFSEKDF</sequence>
<protein>
    <submittedName>
        <fullName evidence="2">Profilin</fullName>
    </submittedName>
</protein>
<dbReference type="SUPFAM" id="SSF55770">
    <property type="entry name" value="Profilin (actin-binding protein)"/>
    <property type="match status" value="1"/>
</dbReference>
<organism evidence="1 2">
    <name type="scientific">Macrostomum lignano</name>
    <dbReference type="NCBI Taxonomy" id="282301"/>
    <lineage>
        <taxon>Eukaryota</taxon>
        <taxon>Metazoa</taxon>
        <taxon>Spiralia</taxon>
        <taxon>Lophotrochozoa</taxon>
        <taxon>Platyhelminthes</taxon>
        <taxon>Rhabditophora</taxon>
        <taxon>Macrostomorpha</taxon>
        <taxon>Macrostomida</taxon>
        <taxon>Macrostomidae</taxon>
        <taxon>Macrostomum</taxon>
    </lineage>
</organism>
<dbReference type="Pfam" id="PF00235">
    <property type="entry name" value="Profilin"/>
    <property type="match status" value="1"/>
</dbReference>
<dbReference type="WBParaSite" id="maker-uti_cns_0002665-snap-gene-0.5-mRNA-1">
    <property type="protein sequence ID" value="maker-uti_cns_0002665-snap-gene-0.5-mRNA-1"/>
    <property type="gene ID" value="maker-uti_cns_0002665-snap-gene-0.5"/>
</dbReference>
<dbReference type="AlphaFoldDB" id="A0A1I8GP80"/>
<dbReference type="Proteomes" id="UP000095280">
    <property type="component" value="Unplaced"/>
</dbReference>
<evidence type="ECO:0000313" key="2">
    <source>
        <dbReference type="WBParaSite" id="maker-uti_cns_0002665-snap-gene-0.5-mRNA-1"/>
    </source>
</evidence>
<dbReference type="GO" id="GO:0003779">
    <property type="term" value="F:actin binding"/>
    <property type="evidence" value="ECO:0007669"/>
    <property type="project" value="InterPro"/>
</dbReference>
<dbReference type="Gene3D" id="3.30.450.30">
    <property type="entry name" value="Dynein light chain 2a, cytoplasmic"/>
    <property type="match status" value="1"/>
</dbReference>
<dbReference type="InterPro" id="IPR036140">
    <property type="entry name" value="PFN_sf"/>
</dbReference>
<reference evidence="2" key="1">
    <citation type="submission" date="2016-11" db="UniProtKB">
        <authorList>
            <consortium name="WormBaseParasite"/>
        </authorList>
    </citation>
    <scope>IDENTIFICATION</scope>
</reference>
<proteinExistence type="predicted"/>
<evidence type="ECO:0000313" key="1">
    <source>
        <dbReference type="Proteomes" id="UP000095280"/>
    </source>
</evidence>